<dbReference type="EMBL" id="BAAATE010000038">
    <property type="protein sequence ID" value="GAA2694190.1"/>
    <property type="molecule type" value="Genomic_DNA"/>
</dbReference>
<dbReference type="PANTHER" id="PTHR34613:SF1">
    <property type="entry name" value="SLL6017 PROTEIN"/>
    <property type="match status" value="1"/>
</dbReference>
<gene>
    <name evidence="1" type="ORF">GCM10010412_086130</name>
</gene>
<dbReference type="Proteomes" id="UP001501666">
    <property type="component" value="Unassembled WGS sequence"/>
</dbReference>
<keyword evidence="2" id="KW-1185">Reference proteome</keyword>
<name>A0ABN3T7T7_9ACTN</name>
<comment type="caution">
    <text evidence="1">The sequence shown here is derived from an EMBL/GenBank/DDBJ whole genome shotgun (WGS) entry which is preliminary data.</text>
</comment>
<evidence type="ECO:0000313" key="1">
    <source>
        <dbReference type="EMBL" id="GAA2694190.1"/>
    </source>
</evidence>
<proteinExistence type="predicted"/>
<protein>
    <submittedName>
        <fullName evidence="1">Uncharacterized protein</fullName>
    </submittedName>
</protein>
<accession>A0ABN3T7T7</accession>
<sequence>MPPGLPHEMPLEMIQRRPGFALELLALATDGDPTGYDDVRLESVDMNVRLPVEYRADSVVSLTAPDGERVFVIIEIQNRHIKEKIWAWLSYVGCLMGTRKCPVMLVVVCPDKSVAAHYDQPIQIEHSCVVLRPTVVGPDKLPVLSEPEDIAASPELATLGAIAHPTLDTAVAVATRLVALRDDRGAHYYSYLKTHLPDSIGPVLEEIVVTTVPLVSDSFTRIFEARGEARGEARMLHTMLEARGLHLDDEQRRVVDACEDPEQLLRWGARAATAGTVAEVFSEEVGS</sequence>
<evidence type="ECO:0000313" key="2">
    <source>
        <dbReference type="Proteomes" id="UP001501666"/>
    </source>
</evidence>
<dbReference type="PANTHER" id="PTHR34613">
    <property type="entry name" value="SLL0800 PROTEIN"/>
    <property type="match status" value="1"/>
</dbReference>
<organism evidence="1 2">
    <name type="scientific">Nonomuraea recticatena</name>
    <dbReference type="NCBI Taxonomy" id="46178"/>
    <lineage>
        <taxon>Bacteria</taxon>
        <taxon>Bacillati</taxon>
        <taxon>Actinomycetota</taxon>
        <taxon>Actinomycetes</taxon>
        <taxon>Streptosporangiales</taxon>
        <taxon>Streptosporangiaceae</taxon>
        <taxon>Nonomuraea</taxon>
    </lineage>
</organism>
<reference evidence="1 2" key="1">
    <citation type="journal article" date="2019" name="Int. J. Syst. Evol. Microbiol.">
        <title>The Global Catalogue of Microorganisms (GCM) 10K type strain sequencing project: providing services to taxonomists for standard genome sequencing and annotation.</title>
        <authorList>
            <consortium name="The Broad Institute Genomics Platform"/>
            <consortium name="The Broad Institute Genome Sequencing Center for Infectious Disease"/>
            <person name="Wu L."/>
            <person name="Ma J."/>
        </authorList>
    </citation>
    <scope>NUCLEOTIDE SEQUENCE [LARGE SCALE GENOMIC DNA]</scope>
    <source>
        <strain evidence="1 2">JCM 6835</strain>
    </source>
</reference>